<dbReference type="InterPro" id="IPR008948">
    <property type="entry name" value="L-Aspartase-like"/>
</dbReference>
<accession>A0ABV9RR88</accession>
<evidence type="ECO:0000313" key="3">
    <source>
        <dbReference type="EMBL" id="MFC4834702.1"/>
    </source>
</evidence>
<dbReference type="Pfam" id="PF00221">
    <property type="entry name" value="Lyase_aromatic"/>
    <property type="match status" value="1"/>
</dbReference>
<comment type="caution">
    <text evidence="3">The sequence shown here is derived from an EMBL/GenBank/DDBJ whole genome shotgun (WGS) entry which is preliminary data.</text>
</comment>
<evidence type="ECO:0000313" key="4">
    <source>
        <dbReference type="Proteomes" id="UP001595909"/>
    </source>
</evidence>
<dbReference type="RefSeq" id="WP_345332782.1">
    <property type="nucleotide sequence ID" value="NZ_BAABHN010000041.1"/>
</dbReference>
<dbReference type="Proteomes" id="UP001595909">
    <property type="component" value="Unassembled WGS sequence"/>
</dbReference>
<dbReference type="InterPro" id="IPR024083">
    <property type="entry name" value="Fumarase/histidase_N"/>
</dbReference>
<sequence>MSTHIPVRPETDSPMTDGRPPLWLDGTSLSARDVAAVARTLGPTDVHLDRAALAHVARAARLGADLSTRRAVYGRTTGVGANRDEHVGDDAEPADSAGSGGLSGSAGLTGSAGSAGLTGSAGSAGLTGSAGHGLRLLRSHSGGAGDQLDPELVRAAMLIRLNQLLTGRSGVSPGLVHALADAVRTGARPVVHHLGAIGTGDLAPLAQIALALAGEGAWDTAPPVPEPVAVDAGDALAFVSSNAVTLAESALAAGTLDVVLASSHVVAALSYLALDGSPEAYADPVHRARPHPGQVRCAQRMRHLLGMERTPPKGRRIQDPFGLRAFPQVNGPAIDALDTLHRVLDVEINAGAENPMIAVAEDDVYHHAHFHTAYVAGALDHVRACIHGVAELSAARLGDLVEPEQTGLRAFLVDGPPGSSGVMILEYMSHDALAALRQVALPVTLGSAVVSRGLEDHASFSTQAARATTEVAIAYTRVLACELVAAVRALRLRRQNAGVPAAGTGPAPVEEALARAEEVLDPRTEDRPLADDVAVAVDLLLDPTWALV</sequence>
<dbReference type="Gene3D" id="1.20.200.10">
    <property type="entry name" value="Fumarase/aspartase (Central domain)"/>
    <property type="match status" value="1"/>
</dbReference>
<keyword evidence="4" id="KW-1185">Reference proteome</keyword>
<evidence type="ECO:0000256" key="2">
    <source>
        <dbReference type="SAM" id="MobiDB-lite"/>
    </source>
</evidence>
<feature type="region of interest" description="Disordered" evidence="2">
    <location>
        <begin position="77"/>
        <end position="105"/>
    </location>
</feature>
<name>A0ABV9RR88_9PSEU</name>
<feature type="region of interest" description="Disordered" evidence="2">
    <location>
        <begin position="1"/>
        <end position="24"/>
    </location>
</feature>
<dbReference type="Gene3D" id="1.10.275.10">
    <property type="entry name" value="Fumarase/aspartase (N-terminal domain)"/>
    <property type="match status" value="1"/>
</dbReference>
<reference evidence="4" key="1">
    <citation type="journal article" date="2019" name="Int. J. Syst. Evol. Microbiol.">
        <title>The Global Catalogue of Microorganisms (GCM) 10K type strain sequencing project: providing services to taxonomists for standard genome sequencing and annotation.</title>
        <authorList>
            <consortium name="The Broad Institute Genomics Platform"/>
            <consortium name="The Broad Institute Genome Sequencing Center for Infectious Disease"/>
            <person name="Wu L."/>
            <person name="Ma J."/>
        </authorList>
    </citation>
    <scope>NUCLEOTIDE SEQUENCE [LARGE SCALE GENOMIC DNA]</scope>
    <source>
        <strain evidence="4">CCUG 50347</strain>
    </source>
</reference>
<dbReference type="EMBL" id="JBHSIM010000041">
    <property type="protein sequence ID" value="MFC4834702.1"/>
    <property type="molecule type" value="Genomic_DNA"/>
</dbReference>
<keyword evidence="1" id="KW-0456">Lyase</keyword>
<protein>
    <submittedName>
        <fullName evidence="3">Aromatic amino acid ammonia-lyase</fullName>
    </submittedName>
</protein>
<dbReference type="InterPro" id="IPR001106">
    <property type="entry name" value="Aromatic_Lyase"/>
</dbReference>
<proteinExistence type="predicted"/>
<dbReference type="CDD" id="cd00332">
    <property type="entry name" value="PAL-HAL"/>
    <property type="match status" value="1"/>
</dbReference>
<evidence type="ECO:0000256" key="1">
    <source>
        <dbReference type="ARBA" id="ARBA00023239"/>
    </source>
</evidence>
<organism evidence="3 4">
    <name type="scientific">Actinomycetospora chibensis</name>
    <dbReference type="NCBI Taxonomy" id="663606"/>
    <lineage>
        <taxon>Bacteria</taxon>
        <taxon>Bacillati</taxon>
        <taxon>Actinomycetota</taxon>
        <taxon>Actinomycetes</taxon>
        <taxon>Pseudonocardiales</taxon>
        <taxon>Pseudonocardiaceae</taxon>
        <taxon>Actinomycetospora</taxon>
    </lineage>
</organism>
<gene>
    <name evidence="3" type="ORF">ACFPEL_19975</name>
</gene>
<dbReference type="SUPFAM" id="SSF48557">
    <property type="entry name" value="L-aspartase-like"/>
    <property type="match status" value="1"/>
</dbReference>
<dbReference type="PANTHER" id="PTHR10362">
    <property type="entry name" value="HISTIDINE AMMONIA-LYASE"/>
    <property type="match status" value="1"/>
</dbReference>